<dbReference type="InterPro" id="IPR035172">
    <property type="entry name" value="DUF5302"/>
</dbReference>
<dbReference type="Proteomes" id="UP000642107">
    <property type="component" value="Unassembled WGS sequence"/>
</dbReference>
<evidence type="ECO:0000313" key="2">
    <source>
        <dbReference type="EMBL" id="MBD9699689.1"/>
    </source>
</evidence>
<feature type="compositionally biased region" description="Polar residues" evidence="1">
    <location>
        <begin position="36"/>
        <end position="51"/>
    </location>
</feature>
<dbReference type="RefSeq" id="WP_192279949.1">
    <property type="nucleotide sequence ID" value="NZ_JACZDF010000004.1"/>
</dbReference>
<feature type="region of interest" description="Disordered" evidence="1">
    <location>
        <begin position="22"/>
        <end position="58"/>
    </location>
</feature>
<evidence type="ECO:0000313" key="3">
    <source>
        <dbReference type="Proteomes" id="UP000642107"/>
    </source>
</evidence>
<evidence type="ECO:0000256" key="1">
    <source>
        <dbReference type="SAM" id="MobiDB-lite"/>
    </source>
</evidence>
<reference evidence="2 3" key="1">
    <citation type="submission" date="2020-09" db="EMBL/GenBank/DDBJ databases">
        <title>Flavimobilis rhizosphaerae sp. nov., isolated from rhizosphere soil of Spartina alterniflora.</title>
        <authorList>
            <person name="Hanqin C."/>
        </authorList>
    </citation>
    <scope>NUCLEOTIDE SEQUENCE [LARGE SCALE GENOMIC DNA]</scope>
    <source>
        <strain evidence="2 3">GY 10621</strain>
    </source>
</reference>
<accession>A0ABR9DS03</accession>
<protein>
    <submittedName>
        <fullName evidence="2">DUF5302 domain-containing protein</fullName>
    </submittedName>
</protein>
<sequence length="58" mass="6133">MADHDDRSVPEDVKEKFRAALAAKKGNARSAEGAANTGSVHGSETSGSTQRTFRRKSG</sequence>
<organism evidence="2 3">
    <name type="scientific">Flavimobilis rhizosphaerae</name>
    <dbReference type="NCBI Taxonomy" id="2775421"/>
    <lineage>
        <taxon>Bacteria</taxon>
        <taxon>Bacillati</taxon>
        <taxon>Actinomycetota</taxon>
        <taxon>Actinomycetes</taxon>
        <taxon>Micrococcales</taxon>
        <taxon>Jonesiaceae</taxon>
        <taxon>Flavimobilis</taxon>
    </lineage>
</organism>
<name>A0ABR9DS03_9MICO</name>
<proteinExistence type="predicted"/>
<gene>
    <name evidence="2" type="ORF">IGS67_09335</name>
</gene>
<keyword evidence="3" id="KW-1185">Reference proteome</keyword>
<dbReference type="Pfam" id="PF17227">
    <property type="entry name" value="DUF5302"/>
    <property type="match status" value="1"/>
</dbReference>
<dbReference type="EMBL" id="JACZDF010000004">
    <property type="protein sequence ID" value="MBD9699689.1"/>
    <property type="molecule type" value="Genomic_DNA"/>
</dbReference>
<comment type="caution">
    <text evidence="2">The sequence shown here is derived from an EMBL/GenBank/DDBJ whole genome shotgun (WGS) entry which is preliminary data.</text>
</comment>